<name>A0A8J7PIZ5_9PROT</name>
<proteinExistence type="predicted"/>
<dbReference type="Gene3D" id="1.10.260.40">
    <property type="entry name" value="lambda repressor-like DNA-binding domains"/>
    <property type="match status" value="1"/>
</dbReference>
<dbReference type="CDD" id="cd00093">
    <property type="entry name" value="HTH_XRE"/>
    <property type="match status" value="1"/>
</dbReference>
<reference evidence="2" key="1">
    <citation type="submission" date="2021-02" db="EMBL/GenBank/DDBJ databases">
        <title>Thiocyanate and organic carbon inputs drive convergent selection for specific autotrophic Afipia and Thiobacillus strains within complex microbiomes.</title>
        <authorList>
            <person name="Huddy R.J."/>
            <person name="Sachdeva R."/>
            <person name="Kadzinga F."/>
            <person name="Kantor R.S."/>
            <person name="Harrison S.T.L."/>
            <person name="Banfield J.F."/>
        </authorList>
    </citation>
    <scope>NUCLEOTIDE SEQUENCE</scope>
    <source>
        <strain evidence="2">SCN18_10_11_15_R4_P_38_20</strain>
    </source>
</reference>
<organism evidence="2 3">
    <name type="scientific">Candidatus Paracaedimonas acanthamoebae</name>
    <dbReference type="NCBI Taxonomy" id="244581"/>
    <lineage>
        <taxon>Bacteria</taxon>
        <taxon>Pseudomonadati</taxon>
        <taxon>Pseudomonadota</taxon>
        <taxon>Alphaproteobacteria</taxon>
        <taxon>Holosporales</taxon>
        <taxon>Caedimonadaceae</taxon>
        <taxon>Candidatus Paracaedimonas</taxon>
    </lineage>
</organism>
<dbReference type="Pfam" id="PF13443">
    <property type="entry name" value="HTH_26"/>
    <property type="match status" value="1"/>
</dbReference>
<dbReference type="InterPro" id="IPR001387">
    <property type="entry name" value="Cro/C1-type_HTH"/>
</dbReference>
<dbReference type="EMBL" id="JAFKGL010000016">
    <property type="protein sequence ID" value="MBN9413055.1"/>
    <property type="molecule type" value="Genomic_DNA"/>
</dbReference>
<dbReference type="SUPFAM" id="SSF47413">
    <property type="entry name" value="lambda repressor-like DNA-binding domains"/>
    <property type="match status" value="1"/>
</dbReference>
<dbReference type="GO" id="GO:0003677">
    <property type="term" value="F:DNA binding"/>
    <property type="evidence" value="ECO:0007669"/>
    <property type="project" value="InterPro"/>
</dbReference>
<dbReference type="PROSITE" id="PS50943">
    <property type="entry name" value="HTH_CROC1"/>
    <property type="match status" value="1"/>
</dbReference>
<protein>
    <submittedName>
        <fullName evidence="2">Helix-turn-helix transcriptional regulator</fullName>
    </submittedName>
</protein>
<sequence length="149" mass="17094">MAAIRKDLIREEIKRKQLTIAAFERLAGLHRNAVQQILKGQNKNPSLEVMQKVADALGCSVRQLIERSSIDDEELKVKEDITQEITEKLNSALFEKTVALVLKLYNQLQVSHNFEQTLTIVKQVYLYSQKNNLENPDERFAGWVIGTIE</sequence>
<feature type="domain" description="HTH cro/C1-type" evidence="1">
    <location>
        <begin position="9"/>
        <end position="64"/>
    </location>
</feature>
<dbReference type="InterPro" id="IPR010982">
    <property type="entry name" value="Lambda_DNA-bd_dom_sf"/>
</dbReference>
<comment type="caution">
    <text evidence="2">The sequence shown here is derived from an EMBL/GenBank/DDBJ whole genome shotgun (WGS) entry which is preliminary data.</text>
</comment>
<gene>
    <name evidence="2" type="ORF">J0H12_03945</name>
</gene>
<dbReference type="Proteomes" id="UP000664414">
    <property type="component" value="Unassembled WGS sequence"/>
</dbReference>
<dbReference type="AlphaFoldDB" id="A0A8J7PIZ5"/>
<evidence type="ECO:0000313" key="2">
    <source>
        <dbReference type="EMBL" id="MBN9413055.1"/>
    </source>
</evidence>
<evidence type="ECO:0000313" key="3">
    <source>
        <dbReference type="Proteomes" id="UP000664414"/>
    </source>
</evidence>
<accession>A0A8J7PIZ5</accession>
<dbReference type="SMART" id="SM00530">
    <property type="entry name" value="HTH_XRE"/>
    <property type="match status" value="1"/>
</dbReference>
<evidence type="ECO:0000259" key="1">
    <source>
        <dbReference type="PROSITE" id="PS50943"/>
    </source>
</evidence>